<keyword evidence="5" id="KW-0653">Protein transport</keyword>
<name>A0A9P5XU45_9AGAR</name>
<dbReference type="GO" id="GO:0016560">
    <property type="term" value="P:protein import into peroxisome matrix, docking"/>
    <property type="evidence" value="ECO:0007669"/>
    <property type="project" value="InterPro"/>
</dbReference>
<dbReference type="InterPro" id="IPR001452">
    <property type="entry name" value="SH3_domain"/>
</dbReference>
<dbReference type="PANTHER" id="PTHR19332">
    <property type="entry name" value="PEROXISOMAL MEMBRANE PROTEIN PEX13"/>
    <property type="match status" value="1"/>
</dbReference>
<dbReference type="Pfam" id="PF04088">
    <property type="entry name" value="Peroxin-13_N"/>
    <property type="match status" value="1"/>
</dbReference>
<gene>
    <name evidence="16" type="ORF">BDZ94DRAFT_1293102</name>
</gene>
<dbReference type="SUPFAM" id="SSF50044">
    <property type="entry name" value="SH3-domain"/>
    <property type="match status" value="1"/>
</dbReference>
<evidence type="ECO:0000256" key="1">
    <source>
        <dbReference type="ARBA" id="ARBA00006033"/>
    </source>
</evidence>
<evidence type="ECO:0000259" key="15">
    <source>
        <dbReference type="PROSITE" id="PS50002"/>
    </source>
</evidence>
<keyword evidence="6" id="KW-1133">Transmembrane helix</keyword>
<evidence type="ECO:0000256" key="9">
    <source>
        <dbReference type="ARBA" id="ARBA00023140"/>
    </source>
</evidence>
<dbReference type="AlphaFoldDB" id="A0A9P5XU45"/>
<dbReference type="EMBL" id="MU150528">
    <property type="protein sequence ID" value="KAF9455771.1"/>
    <property type="molecule type" value="Genomic_DNA"/>
</dbReference>
<evidence type="ECO:0000313" key="16">
    <source>
        <dbReference type="EMBL" id="KAF9455771.1"/>
    </source>
</evidence>
<dbReference type="OrthoDB" id="10037838at2759"/>
<dbReference type="PANTHER" id="PTHR19332:SF1">
    <property type="entry name" value="PEROXISOMAL MEMBRANE PROTEIN PEX13"/>
    <property type="match status" value="1"/>
</dbReference>
<keyword evidence="17" id="KW-1185">Reference proteome</keyword>
<dbReference type="Proteomes" id="UP000807353">
    <property type="component" value="Unassembled WGS sequence"/>
</dbReference>
<evidence type="ECO:0000256" key="12">
    <source>
        <dbReference type="ARBA" id="ARBA00046271"/>
    </source>
</evidence>
<evidence type="ECO:0000256" key="3">
    <source>
        <dbReference type="ARBA" id="ARBA00022448"/>
    </source>
</evidence>
<comment type="subcellular location">
    <subcellularLocation>
        <location evidence="12">Peroxisome membrane</location>
    </subcellularLocation>
</comment>
<evidence type="ECO:0000256" key="4">
    <source>
        <dbReference type="ARBA" id="ARBA00022692"/>
    </source>
</evidence>
<keyword evidence="4" id="KW-0812">Transmembrane</keyword>
<evidence type="ECO:0000256" key="2">
    <source>
        <dbReference type="ARBA" id="ARBA00022443"/>
    </source>
</evidence>
<evidence type="ECO:0000256" key="8">
    <source>
        <dbReference type="ARBA" id="ARBA00023136"/>
    </source>
</evidence>
<evidence type="ECO:0000256" key="14">
    <source>
        <dbReference type="SAM" id="MobiDB-lite"/>
    </source>
</evidence>
<comment type="similarity">
    <text evidence="1">Belongs to the peroxin-13 family.</text>
</comment>
<organism evidence="16 17">
    <name type="scientific">Collybia nuda</name>
    <dbReference type="NCBI Taxonomy" id="64659"/>
    <lineage>
        <taxon>Eukaryota</taxon>
        <taxon>Fungi</taxon>
        <taxon>Dikarya</taxon>
        <taxon>Basidiomycota</taxon>
        <taxon>Agaricomycotina</taxon>
        <taxon>Agaricomycetes</taxon>
        <taxon>Agaricomycetidae</taxon>
        <taxon>Agaricales</taxon>
        <taxon>Tricholomatineae</taxon>
        <taxon>Clitocybaceae</taxon>
        <taxon>Collybia</taxon>
    </lineage>
</organism>
<proteinExistence type="inferred from homology"/>
<keyword evidence="9" id="KW-0576">Peroxisome</keyword>
<sequence>MVSPPKPWERNGGVAASSPTTLSTTSPTIQTSTTTSAIPSSSQVPTVPERPTAFSAPSTTMASPYSGYGGTSPYSRVGGTYGGYGGLGSYGSTYGGYGGMGMGSYGGVGSYGGMGTYGGMGYGGYGGMGMGMGGMGMGGMLGPNGMPMDPNNPSLTQALESTTQNTFTLLHSIVQTFSGVAQMLESTFMATHSSFFAMVGVAEQFGQLRNALGSVLGIFGLLRWLRELITGRPSPATGLNSEFREFINGRPIQGPMAPPPTKTSRKPLIIFLLAIFGVPYAMSKLIRILHERAQAQAAAGGLVGPNGLPPLDPSTLTFARALYPFTPTNPTELALKENEIVAIVGKLDPRTGAEVDPRVEVEGEWWKGRTRDGRDGWFPKKWVSAAVPKKIEHLRSLPEPSNQLATHGCRL</sequence>
<evidence type="ECO:0000256" key="11">
    <source>
        <dbReference type="ARBA" id="ARBA00034535"/>
    </source>
</evidence>
<evidence type="ECO:0000313" key="17">
    <source>
        <dbReference type="Proteomes" id="UP000807353"/>
    </source>
</evidence>
<keyword evidence="7" id="KW-0811">Translocation</keyword>
<evidence type="ECO:0000256" key="6">
    <source>
        <dbReference type="ARBA" id="ARBA00022989"/>
    </source>
</evidence>
<feature type="compositionally biased region" description="Low complexity" evidence="14">
    <location>
        <begin position="15"/>
        <end position="43"/>
    </location>
</feature>
<feature type="region of interest" description="Disordered" evidence="14">
    <location>
        <begin position="1"/>
        <end position="69"/>
    </location>
</feature>
<dbReference type="PROSITE" id="PS50002">
    <property type="entry name" value="SH3"/>
    <property type="match status" value="1"/>
</dbReference>
<dbReference type="GO" id="GO:1990429">
    <property type="term" value="C:peroxisomal importomer complex"/>
    <property type="evidence" value="ECO:0007669"/>
    <property type="project" value="TreeGrafter"/>
</dbReference>
<evidence type="ECO:0000256" key="7">
    <source>
        <dbReference type="ARBA" id="ARBA00023010"/>
    </source>
</evidence>
<protein>
    <recommendedName>
        <fullName evidence="11">Peroxisomal membrane protein PEX13</fullName>
    </recommendedName>
    <alternativeName>
        <fullName evidence="10">Peroxin-13</fullName>
    </alternativeName>
</protein>
<dbReference type="Pfam" id="PF07653">
    <property type="entry name" value="SH3_2"/>
    <property type="match status" value="1"/>
</dbReference>
<evidence type="ECO:0000256" key="10">
    <source>
        <dbReference type="ARBA" id="ARBA00029693"/>
    </source>
</evidence>
<dbReference type="InterPro" id="IPR035463">
    <property type="entry name" value="Pex13"/>
</dbReference>
<keyword evidence="8" id="KW-0472">Membrane</keyword>
<keyword evidence="3" id="KW-0813">Transport</keyword>
<keyword evidence="2 13" id="KW-0728">SH3 domain</keyword>
<dbReference type="InterPro" id="IPR036028">
    <property type="entry name" value="SH3-like_dom_sf"/>
</dbReference>
<dbReference type="InterPro" id="IPR007223">
    <property type="entry name" value="Peroxin-13_N"/>
</dbReference>
<evidence type="ECO:0000256" key="13">
    <source>
        <dbReference type="PROSITE-ProRule" id="PRU00192"/>
    </source>
</evidence>
<dbReference type="GO" id="GO:0005778">
    <property type="term" value="C:peroxisomal membrane"/>
    <property type="evidence" value="ECO:0007669"/>
    <property type="project" value="UniProtKB-SubCell"/>
</dbReference>
<dbReference type="SMART" id="SM00326">
    <property type="entry name" value="SH3"/>
    <property type="match status" value="1"/>
</dbReference>
<dbReference type="Gene3D" id="2.30.30.40">
    <property type="entry name" value="SH3 Domains"/>
    <property type="match status" value="1"/>
</dbReference>
<feature type="domain" description="SH3" evidence="15">
    <location>
        <begin position="314"/>
        <end position="388"/>
    </location>
</feature>
<comment type="caution">
    <text evidence="16">The sequence shown here is derived from an EMBL/GenBank/DDBJ whole genome shotgun (WGS) entry which is preliminary data.</text>
</comment>
<accession>A0A9P5XU45</accession>
<evidence type="ECO:0000256" key="5">
    <source>
        <dbReference type="ARBA" id="ARBA00022927"/>
    </source>
</evidence>
<reference evidence="16" key="1">
    <citation type="submission" date="2020-11" db="EMBL/GenBank/DDBJ databases">
        <authorList>
            <consortium name="DOE Joint Genome Institute"/>
            <person name="Ahrendt S."/>
            <person name="Riley R."/>
            <person name="Andreopoulos W."/>
            <person name="Labutti K."/>
            <person name="Pangilinan J."/>
            <person name="Ruiz-Duenas F.J."/>
            <person name="Barrasa J.M."/>
            <person name="Sanchez-Garcia M."/>
            <person name="Camarero S."/>
            <person name="Miyauchi S."/>
            <person name="Serrano A."/>
            <person name="Linde D."/>
            <person name="Babiker R."/>
            <person name="Drula E."/>
            <person name="Ayuso-Fernandez I."/>
            <person name="Pacheco R."/>
            <person name="Padilla G."/>
            <person name="Ferreira P."/>
            <person name="Barriuso J."/>
            <person name="Kellner H."/>
            <person name="Castanera R."/>
            <person name="Alfaro M."/>
            <person name="Ramirez L."/>
            <person name="Pisabarro A.G."/>
            <person name="Kuo A."/>
            <person name="Tritt A."/>
            <person name="Lipzen A."/>
            <person name="He G."/>
            <person name="Yan M."/>
            <person name="Ng V."/>
            <person name="Cullen D."/>
            <person name="Martin F."/>
            <person name="Rosso M.-N."/>
            <person name="Henrissat B."/>
            <person name="Hibbett D."/>
            <person name="Martinez A.T."/>
            <person name="Grigoriev I.V."/>
        </authorList>
    </citation>
    <scope>NUCLEOTIDE SEQUENCE</scope>
    <source>
        <strain evidence="16">CBS 247.69</strain>
    </source>
</reference>